<reference evidence="1 2" key="1">
    <citation type="submission" date="2018-08" db="EMBL/GenBank/DDBJ databases">
        <title>Recombination of ecologically and evolutionarily significant loci maintains genetic cohesion in the Pseudomonas syringae species complex.</title>
        <authorList>
            <person name="Dillon M."/>
            <person name="Thakur S."/>
            <person name="Almeida R.N.D."/>
            <person name="Weir B.S."/>
            <person name="Guttman D.S."/>
        </authorList>
    </citation>
    <scope>NUCLEOTIDE SEQUENCE [LARGE SCALE GENOMIC DNA]</scope>
    <source>
        <strain evidence="1 2">ICMP 2821</strain>
    </source>
</reference>
<protein>
    <submittedName>
        <fullName evidence="1">Uncharacterized protein</fullName>
    </submittedName>
</protein>
<gene>
    <name evidence="1" type="ORF">ALQ64_102362</name>
</gene>
<comment type="caution">
    <text evidence="1">The sequence shown here is derived from an EMBL/GenBank/DDBJ whole genome shotgun (WGS) entry which is preliminary data.</text>
</comment>
<proteinExistence type="predicted"/>
<evidence type="ECO:0000313" key="2">
    <source>
        <dbReference type="Proteomes" id="UP000281372"/>
    </source>
</evidence>
<sequence>MRSGIASGNRSQRRISTADATWALPAKTISNVEHVSTRKTLI</sequence>
<dbReference type="EMBL" id="RBOW01000701">
    <property type="protein sequence ID" value="RMN24690.1"/>
    <property type="molecule type" value="Genomic_DNA"/>
</dbReference>
<name>A0A3M3KNM2_PSECA</name>
<evidence type="ECO:0000313" key="1">
    <source>
        <dbReference type="EMBL" id="RMN24690.1"/>
    </source>
</evidence>
<dbReference type="AlphaFoldDB" id="A0A3M3KNM2"/>
<dbReference type="Proteomes" id="UP000281372">
    <property type="component" value="Unassembled WGS sequence"/>
</dbReference>
<accession>A0A3M3KNM2</accession>
<organism evidence="1 2">
    <name type="scientific">Pseudomonas cannabina</name>
    <dbReference type="NCBI Taxonomy" id="86840"/>
    <lineage>
        <taxon>Bacteria</taxon>
        <taxon>Pseudomonadati</taxon>
        <taxon>Pseudomonadota</taxon>
        <taxon>Gammaproteobacteria</taxon>
        <taxon>Pseudomonadales</taxon>
        <taxon>Pseudomonadaceae</taxon>
        <taxon>Pseudomonas</taxon>
    </lineage>
</organism>